<keyword evidence="2" id="KW-1185">Reference proteome</keyword>
<dbReference type="Proteomes" id="UP000198847">
    <property type="component" value="Unassembled WGS sequence"/>
</dbReference>
<proteinExistence type="predicted"/>
<dbReference type="EMBL" id="FODY01000001">
    <property type="protein sequence ID" value="SEO32258.1"/>
    <property type="molecule type" value="Genomic_DNA"/>
</dbReference>
<accession>A0A1H8NSE7</accession>
<protein>
    <recommendedName>
        <fullName evidence="3">YqzL-like protein</fullName>
    </recommendedName>
</protein>
<evidence type="ECO:0000313" key="2">
    <source>
        <dbReference type="Proteomes" id="UP000198847"/>
    </source>
</evidence>
<evidence type="ECO:0000313" key="1">
    <source>
        <dbReference type="EMBL" id="SEO32258.1"/>
    </source>
</evidence>
<dbReference type="AlphaFoldDB" id="A0A1H8NSE7"/>
<name>A0A1H8NSE7_9FIRM</name>
<dbReference type="STRING" id="112903.SAMN04490178_101209"/>
<organism evidence="1 2">
    <name type="scientific">Propionispora vibrioides</name>
    <dbReference type="NCBI Taxonomy" id="112903"/>
    <lineage>
        <taxon>Bacteria</taxon>
        <taxon>Bacillati</taxon>
        <taxon>Bacillota</taxon>
        <taxon>Negativicutes</taxon>
        <taxon>Selenomonadales</taxon>
        <taxon>Sporomusaceae</taxon>
        <taxon>Propionispora</taxon>
    </lineage>
</organism>
<gene>
    <name evidence="1" type="ORF">SAMN04490178_101209</name>
</gene>
<evidence type="ECO:0008006" key="3">
    <source>
        <dbReference type="Google" id="ProtNLM"/>
    </source>
</evidence>
<sequence length="50" mass="5775">MLLREVMWEIFLTTGHIGAYLAYRSCKECDSFAGQPFLKEAIHTNRVEVV</sequence>
<reference evidence="1 2" key="1">
    <citation type="submission" date="2016-10" db="EMBL/GenBank/DDBJ databases">
        <authorList>
            <person name="de Groot N.N."/>
        </authorList>
    </citation>
    <scope>NUCLEOTIDE SEQUENCE [LARGE SCALE GENOMIC DNA]</scope>
    <source>
        <strain evidence="1 2">DSM 13305</strain>
    </source>
</reference>